<evidence type="ECO:0000259" key="9">
    <source>
        <dbReference type="PROSITE" id="PS50045"/>
    </source>
</evidence>
<keyword evidence="6" id="KW-0804">Transcription</keyword>
<dbReference type="STRING" id="947013.SAMN04488109_5078"/>
<dbReference type="PROSITE" id="PS00676">
    <property type="entry name" value="SIGMA54_INTERACT_2"/>
    <property type="match status" value="1"/>
</dbReference>
<feature type="modified residue" description="4-aspartylphosphate" evidence="7">
    <location>
        <position position="51"/>
    </location>
</feature>
<evidence type="ECO:0000256" key="4">
    <source>
        <dbReference type="ARBA" id="ARBA00023125"/>
    </source>
</evidence>
<proteinExistence type="predicted"/>
<evidence type="ECO:0000256" key="5">
    <source>
        <dbReference type="ARBA" id="ARBA00023159"/>
    </source>
</evidence>
<dbReference type="Gene3D" id="1.10.8.60">
    <property type="match status" value="1"/>
</dbReference>
<dbReference type="Proteomes" id="UP000184212">
    <property type="component" value="Unassembled WGS sequence"/>
</dbReference>
<dbReference type="EMBL" id="FQWQ01000004">
    <property type="protein sequence ID" value="SHH74165.1"/>
    <property type="molecule type" value="Genomic_DNA"/>
</dbReference>
<dbReference type="GO" id="GO:0003677">
    <property type="term" value="F:DNA binding"/>
    <property type="evidence" value="ECO:0007669"/>
    <property type="project" value="UniProtKB-KW"/>
</dbReference>
<keyword evidence="3" id="KW-0805">Transcription regulation</keyword>
<dbReference type="InterPro" id="IPR025662">
    <property type="entry name" value="Sigma_54_int_dom_ATP-bd_1"/>
</dbReference>
<dbReference type="PROSITE" id="PS50045">
    <property type="entry name" value="SIGMA54_INTERACT_4"/>
    <property type="match status" value="1"/>
</dbReference>
<sequence>MNTILYVDDEIENLTIFKSLFKKEYNVLVASSAAEAKQVIKDHDVDLILTDQKMPDQTGLDLLKELVPQYPDMVRIIITGYSQIETVINAINDGKIFYFISKPWDLKHLRSIIEKGLESRNLKSENAKLLEELKVTNKQLSEKNSILQDANEEIKKLKGRLEQENQYLRREISAHNNPSEIIYESKIFEEVLQKVRQVASTNATVLITGQTGTGKELLARAIHTMSNRSNRSMVKVNCAALPANLIESELFGHVKGAFTGALVNKIGLFELADKGTIFLDEIGELPLDLQAKLLRVLQDGDFHKLGEAKATRVDVRVIAATNRDIEEAVNVGNFRSDLFFRLNVFPIHNPSLQERRQDIPALVHHFVNKHSKKIGKEIKQISSATIEQLMLYDWPGNIRELENVIERLIITSPGNELSIGDWKPISAIKKDDGISMLEAEKLHIIRVLEKTNWRIRGTGGAADILNLKPTTLASRMKKLGIYAPQKPMA</sequence>
<name>A0A1M5VG63_9BACT</name>
<dbReference type="FunFam" id="3.40.50.300:FF:000006">
    <property type="entry name" value="DNA-binding transcriptional regulator NtrC"/>
    <property type="match status" value="1"/>
</dbReference>
<evidence type="ECO:0000256" key="6">
    <source>
        <dbReference type="ARBA" id="ARBA00023163"/>
    </source>
</evidence>
<evidence type="ECO:0000256" key="1">
    <source>
        <dbReference type="ARBA" id="ARBA00022741"/>
    </source>
</evidence>
<dbReference type="Gene3D" id="3.40.50.300">
    <property type="entry name" value="P-loop containing nucleotide triphosphate hydrolases"/>
    <property type="match status" value="1"/>
</dbReference>
<evidence type="ECO:0000256" key="8">
    <source>
        <dbReference type="SAM" id="Coils"/>
    </source>
</evidence>
<dbReference type="InterPro" id="IPR002078">
    <property type="entry name" value="Sigma_54_int"/>
</dbReference>
<evidence type="ECO:0000256" key="3">
    <source>
        <dbReference type="ARBA" id="ARBA00023015"/>
    </source>
</evidence>
<dbReference type="PANTHER" id="PTHR32071">
    <property type="entry name" value="TRANSCRIPTIONAL REGULATORY PROTEIN"/>
    <property type="match status" value="1"/>
</dbReference>
<dbReference type="OrthoDB" id="9782110at2"/>
<dbReference type="InterPro" id="IPR003593">
    <property type="entry name" value="AAA+_ATPase"/>
</dbReference>
<dbReference type="Pfam" id="PF00072">
    <property type="entry name" value="Response_reg"/>
    <property type="match status" value="1"/>
</dbReference>
<dbReference type="SUPFAM" id="SSF52540">
    <property type="entry name" value="P-loop containing nucleoside triphosphate hydrolases"/>
    <property type="match status" value="1"/>
</dbReference>
<dbReference type="AlphaFoldDB" id="A0A1M5VG63"/>
<dbReference type="GO" id="GO:0000160">
    <property type="term" value="P:phosphorelay signal transduction system"/>
    <property type="evidence" value="ECO:0007669"/>
    <property type="project" value="InterPro"/>
</dbReference>
<keyword evidence="8" id="KW-0175">Coiled coil</keyword>
<dbReference type="SMART" id="SM00382">
    <property type="entry name" value="AAA"/>
    <property type="match status" value="1"/>
</dbReference>
<dbReference type="Pfam" id="PF25601">
    <property type="entry name" value="AAA_lid_14"/>
    <property type="match status" value="1"/>
</dbReference>
<dbReference type="RefSeq" id="WP_073140062.1">
    <property type="nucleotide sequence ID" value="NZ_FQWQ01000004.1"/>
</dbReference>
<dbReference type="InterPro" id="IPR027417">
    <property type="entry name" value="P-loop_NTPase"/>
</dbReference>
<gene>
    <name evidence="11" type="ORF">SAMN04488109_5078</name>
</gene>
<dbReference type="InterPro" id="IPR011006">
    <property type="entry name" value="CheY-like_superfamily"/>
</dbReference>
<dbReference type="SMART" id="SM00448">
    <property type="entry name" value="REC"/>
    <property type="match status" value="1"/>
</dbReference>
<keyword evidence="5" id="KW-0010">Activator</keyword>
<dbReference type="InterPro" id="IPR001789">
    <property type="entry name" value="Sig_transdc_resp-reg_receiver"/>
</dbReference>
<reference evidence="11 12" key="1">
    <citation type="submission" date="2016-11" db="EMBL/GenBank/DDBJ databases">
        <authorList>
            <person name="Jaros S."/>
            <person name="Januszkiewicz K."/>
            <person name="Wedrychowicz H."/>
        </authorList>
    </citation>
    <scope>NUCLEOTIDE SEQUENCE [LARGE SCALE GENOMIC DNA]</scope>
    <source>
        <strain evidence="11 12">DSM 24574</strain>
    </source>
</reference>
<protein>
    <submittedName>
        <fullName evidence="11">Regulatory protein, Fis family</fullName>
    </submittedName>
</protein>
<dbReference type="InterPro" id="IPR058031">
    <property type="entry name" value="AAA_lid_NorR"/>
</dbReference>
<keyword evidence="1" id="KW-0547">Nucleotide-binding</keyword>
<evidence type="ECO:0000313" key="11">
    <source>
        <dbReference type="EMBL" id="SHH74165.1"/>
    </source>
</evidence>
<feature type="domain" description="Sigma-54 factor interaction" evidence="9">
    <location>
        <begin position="181"/>
        <end position="410"/>
    </location>
</feature>
<dbReference type="GO" id="GO:0006355">
    <property type="term" value="P:regulation of DNA-templated transcription"/>
    <property type="evidence" value="ECO:0007669"/>
    <property type="project" value="InterPro"/>
</dbReference>
<evidence type="ECO:0000313" key="12">
    <source>
        <dbReference type="Proteomes" id="UP000184212"/>
    </source>
</evidence>
<evidence type="ECO:0000256" key="2">
    <source>
        <dbReference type="ARBA" id="ARBA00022840"/>
    </source>
</evidence>
<keyword evidence="2" id="KW-0067">ATP-binding</keyword>
<dbReference type="GO" id="GO:0005524">
    <property type="term" value="F:ATP binding"/>
    <property type="evidence" value="ECO:0007669"/>
    <property type="project" value="UniProtKB-KW"/>
</dbReference>
<dbReference type="CDD" id="cd17569">
    <property type="entry name" value="REC_HupR-like"/>
    <property type="match status" value="1"/>
</dbReference>
<dbReference type="CDD" id="cd00009">
    <property type="entry name" value="AAA"/>
    <property type="match status" value="1"/>
</dbReference>
<dbReference type="PROSITE" id="PS00688">
    <property type="entry name" value="SIGMA54_INTERACT_3"/>
    <property type="match status" value="1"/>
</dbReference>
<dbReference type="SUPFAM" id="SSF52172">
    <property type="entry name" value="CheY-like"/>
    <property type="match status" value="1"/>
</dbReference>
<keyword evidence="4" id="KW-0238">DNA-binding</keyword>
<dbReference type="PROSITE" id="PS50110">
    <property type="entry name" value="RESPONSE_REGULATORY"/>
    <property type="match status" value="1"/>
</dbReference>
<dbReference type="PANTHER" id="PTHR32071:SF117">
    <property type="entry name" value="PTS-DEPENDENT DIHYDROXYACETONE KINASE OPERON REGULATORY PROTEIN-RELATED"/>
    <property type="match status" value="1"/>
</dbReference>
<dbReference type="FunFam" id="1.10.8.60:FF:000014">
    <property type="entry name" value="DNA-binding transcriptional regulator NtrC"/>
    <property type="match status" value="1"/>
</dbReference>
<feature type="coiled-coil region" evidence="8">
    <location>
        <begin position="119"/>
        <end position="171"/>
    </location>
</feature>
<accession>A0A1M5VG63</accession>
<evidence type="ECO:0000256" key="7">
    <source>
        <dbReference type="PROSITE-ProRule" id="PRU00169"/>
    </source>
</evidence>
<keyword evidence="12" id="KW-1185">Reference proteome</keyword>
<evidence type="ECO:0000259" key="10">
    <source>
        <dbReference type="PROSITE" id="PS50110"/>
    </source>
</evidence>
<dbReference type="Gene3D" id="3.40.50.2300">
    <property type="match status" value="1"/>
</dbReference>
<organism evidence="11 12">
    <name type="scientific">Chryseolinea serpens</name>
    <dbReference type="NCBI Taxonomy" id="947013"/>
    <lineage>
        <taxon>Bacteria</taxon>
        <taxon>Pseudomonadati</taxon>
        <taxon>Bacteroidota</taxon>
        <taxon>Cytophagia</taxon>
        <taxon>Cytophagales</taxon>
        <taxon>Fulvivirgaceae</taxon>
        <taxon>Chryseolinea</taxon>
    </lineage>
</organism>
<dbReference type="PROSITE" id="PS00675">
    <property type="entry name" value="SIGMA54_INTERACT_1"/>
    <property type="match status" value="1"/>
</dbReference>
<feature type="domain" description="Response regulatory" evidence="10">
    <location>
        <begin position="3"/>
        <end position="117"/>
    </location>
</feature>
<dbReference type="Gene3D" id="1.10.10.60">
    <property type="entry name" value="Homeodomain-like"/>
    <property type="match status" value="1"/>
</dbReference>
<dbReference type="Pfam" id="PF00158">
    <property type="entry name" value="Sigma54_activat"/>
    <property type="match status" value="1"/>
</dbReference>
<dbReference type="InterPro" id="IPR025943">
    <property type="entry name" value="Sigma_54_int_dom_ATP-bd_2"/>
</dbReference>
<keyword evidence="7" id="KW-0597">Phosphoprotein</keyword>
<dbReference type="InterPro" id="IPR025944">
    <property type="entry name" value="Sigma_54_int_dom_CS"/>
</dbReference>